<name>A0A060UQF2_9PROT</name>
<protein>
    <submittedName>
        <fullName evidence="1">HNH endonuclease-like protein</fullName>
    </submittedName>
</protein>
<keyword evidence="1" id="KW-0255">Endonuclease</keyword>
<dbReference type="Proteomes" id="UP000193925">
    <property type="component" value="Chromosome AFERRI"/>
</dbReference>
<sequence>MSNLTIACHGCNQEKGQQPLDLFLKTGKGRRRRTLVNAKAFAGKDAKKIAQRKTHEENRLQQIQSQAKAPLKDAAAVNSTRWALYMALRETGLPVEVGSGGRTKWNRSQQHYQKAHWIDAACAGESGASVRLDPDHRPLLIGAKGHGERQRARLDKNGFPVGHKSVTKFSWGFQTGDMVRAVVPKGKFAGTHVGRVAIRARPSFALSTTALEKPFDVHPKYMAILHRSDGYVYN</sequence>
<keyword evidence="1" id="KW-0540">Nuclease</keyword>
<dbReference type="EMBL" id="LT841305">
    <property type="protein sequence ID" value="SMH64504.1"/>
    <property type="molecule type" value="Genomic_DNA"/>
</dbReference>
<dbReference type="GO" id="GO:0004519">
    <property type="term" value="F:endonuclease activity"/>
    <property type="evidence" value="ECO:0007669"/>
    <property type="project" value="UniProtKB-KW"/>
</dbReference>
<proteinExistence type="predicted"/>
<evidence type="ECO:0000313" key="1">
    <source>
        <dbReference type="EMBL" id="CDQ10476.1"/>
    </source>
</evidence>
<organism evidence="1">
    <name type="scientific">Acidithiobacillus ferrivorans</name>
    <dbReference type="NCBI Taxonomy" id="160808"/>
    <lineage>
        <taxon>Bacteria</taxon>
        <taxon>Pseudomonadati</taxon>
        <taxon>Pseudomonadota</taxon>
        <taxon>Acidithiobacillia</taxon>
        <taxon>Acidithiobacillales</taxon>
        <taxon>Acidithiobacillaceae</taxon>
        <taxon>Acidithiobacillus</taxon>
    </lineage>
</organism>
<keyword evidence="1" id="KW-0378">Hydrolase</keyword>
<keyword evidence="3" id="KW-1185">Reference proteome</keyword>
<evidence type="ECO:0000313" key="3">
    <source>
        <dbReference type="Proteomes" id="UP000193925"/>
    </source>
</evidence>
<dbReference type="EMBL" id="CCCS020000035">
    <property type="protein sequence ID" value="CDQ10476.1"/>
    <property type="molecule type" value="Genomic_DNA"/>
</dbReference>
<evidence type="ECO:0000313" key="2">
    <source>
        <dbReference type="EMBL" id="SMH64504.1"/>
    </source>
</evidence>
<dbReference type="AlphaFoldDB" id="A0A060UQF2"/>
<dbReference type="RefSeq" id="WP_051984803.1">
    <property type="nucleotide sequence ID" value="NZ_CCCS020000035.1"/>
</dbReference>
<reference evidence="2 3" key="3">
    <citation type="submission" date="2017-03" db="EMBL/GenBank/DDBJ databases">
        <authorList>
            <person name="Regsiter A."/>
            <person name="William W."/>
        </authorList>
    </citation>
    <scope>NUCLEOTIDE SEQUENCE [LARGE SCALE GENOMIC DNA]</scope>
    <source>
        <strain evidence="2">PRJEB5721</strain>
    </source>
</reference>
<gene>
    <name evidence="2" type="ORF">AFERRI_10537</name>
    <name evidence="1" type="ORF">AFERRI_400257</name>
</gene>
<accession>A0A060UQF2</accession>
<reference evidence="1" key="1">
    <citation type="submission" date="2014-03" db="EMBL/GenBank/DDBJ databases">
        <authorList>
            <person name="Genoscope - CEA"/>
        </authorList>
    </citation>
    <scope>NUCLEOTIDE SEQUENCE [LARGE SCALE GENOMIC DNA]</scope>
    <source>
        <strain evidence="1">CF27</strain>
    </source>
</reference>
<reference evidence="1" key="2">
    <citation type="submission" date="2014-07" db="EMBL/GenBank/DDBJ databases">
        <title>Initial genome analysis of the psychrotolerant acidophile Acidithiobacillus ferrivorans CF27: insights into iron and sulfur oxidation pathways and into biofilm formation.</title>
        <authorList>
            <person name="Talla E."/>
            <person name="Hedrich S."/>
            <person name="Mangenot S."/>
            <person name="Ji B."/>
            <person name="Johnson D.B."/>
            <person name="Barbe V."/>
            <person name="Bonnefoy V."/>
        </authorList>
    </citation>
    <scope>NUCLEOTIDE SEQUENCE [LARGE SCALE GENOMIC DNA]</scope>
    <source>
        <strain evidence="1">CF27</strain>
    </source>
</reference>